<dbReference type="GO" id="GO:0004672">
    <property type="term" value="F:protein kinase activity"/>
    <property type="evidence" value="ECO:0007669"/>
    <property type="project" value="InterPro"/>
</dbReference>
<dbReference type="SMART" id="SM00220">
    <property type="entry name" value="S_TKc"/>
    <property type="match status" value="1"/>
</dbReference>
<dbReference type="Pfam" id="PF00069">
    <property type="entry name" value="Pkinase"/>
    <property type="match status" value="1"/>
</dbReference>
<dbReference type="Proteomes" id="UP001165160">
    <property type="component" value="Unassembled WGS sequence"/>
</dbReference>
<name>A0A9W7B5R8_9STRA</name>
<keyword evidence="3" id="KW-1185">Reference proteome</keyword>
<evidence type="ECO:0000259" key="1">
    <source>
        <dbReference type="PROSITE" id="PS50011"/>
    </source>
</evidence>
<dbReference type="AlphaFoldDB" id="A0A9W7B5R8"/>
<dbReference type="GO" id="GO:0005524">
    <property type="term" value="F:ATP binding"/>
    <property type="evidence" value="ECO:0007669"/>
    <property type="project" value="InterPro"/>
</dbReference>
<organism evidence="2 3">
    <name type="scientific">Triparma verrucosa</name>
    <dbReference type="NCBI Taxonomy" id="1606542"/>
    <lineage>
        <taxon>Eukaryota</taxon>
        <taxon>Sar</taxon>
        <taxon>Stramenopiles</taxon>
        <taxon>Ochrophyta</taxon>
        <taxon>Bolidophyceae</taxon>
        <taxon>Parmales</taxon>
        <taxon>Triparmaceae</taxon>
        <taxon>Triparma</taxon>
    </lineage>
</organism>
<dbReference type="PROSITE" id="PS00108">
    <property type="entry name" value="PROTEIN_KINASE_ST"/>
    <property type="match status" value="1"/>
</dbReference>
<dbReference type="InterPro" id="IPR008271">
    <property type="entry name" value="Ser/Thr_kinase_AS"/>
</dbReference>
<dbReference type="PANTHER" id="PTHR24347">
    <property type="entry name" value="SERINE/THREONINE-PROTEIN KINASE"/>
    <property type="match status" value="1"/>
</dbReference>
<feature type="domain" description="Protein kinase" evidence="1">
    <location>
        <begin position="1"/>
        <end position="299"/>
    </location>
</feature>
<dbReference type="SUPFAM" id="SSF56112">
    <property type="entry name" value="Protein kinase-like (PK-like)"/>
    <property type="match status" value="1"/>
</dbReference>
<evidence type="ECO:0000313" key="2">
    <source>
        <dbReference type="EMBL" id="GMH81990.1"/>
    </source>
</evidence>
<sequence length="299" mass="34212">MKEILSVPTIHNLPSTNEHEIVQHIYAGMNMASGGPLEGRTGIIEVPDIFREPVKVSMVYPLYYLDLFQAINYNTEIFRTEGFSEIVIVTFVAQLLEALLLLKKRRVVHRDIKPENICLDEDGNLVLLDFELAVKLPEGAAFHIQTDFMAGTSLFVAPETYRRLEYSHSTDLWSVGMIACELWSSQLPWDISPKASLEEVGQTFVEEAIADPIFENFTFTRFEEEEGKVLLTPGNVFDRHDHMENIRELCRHGFGSSYDRTRARARFLEGQEVNTSSMIRQDRSDWVDSFSTALNHAFE</sequence>
<proteinExistence type="predicted"/>
<protein>
    <recommendedName>
        <fullName evidence="1">Protein kinase domain-containing protein</fullName>
    </recommendedName>
</protein>
<reference evidence="3" key="1">
    <citation type="journal article" date="2023" name="Commun. Biol.">
        <title>Genome analysis of Parmales, the sister group of diatoms, reveals the evolutionary specialization of diatoms from phago-mixotrophs to photoautotrophs.</title>
        <authorList>
            <person name="Ban H."/>
            <person name="Sato S."/>
            <person name="Yoshikawa S."/>
            <person name="Yamada K."/>
            <person name="Nakamura Y."/>
            <person name="Ichinomiya M."/>
            <person name="Sato N."/>
            <person name="Blanc-Mathieu R."/>
            <person name="Endo H."/>
            <person name="Kuwata A."/>
            <person name="Ogata H."/>
        </authorList>
    </citation>
    <scope>NUCLEOTIDE SEQUENCE [LARGE SCALE GENOMIC DNA]</scope>
    <source>
        <strain evidence="3">NIES 3699</strain>
    </source>
</reference>
<dbReference type="EMBL" id="BRXX01000010">
    <property type="protein sequence ID" value="GMH81990.1"/>
    <property type="molecule type" value="Genomic_DNA"/>
</dbReference>
<evidence type="ECO:0000313" key="3">
    <source>
        <dbReference type="Proteomes" id="UP001165160"/>
    </source>
</evidence>
<dbReference type="InterPro" id="IPR011009">
    <property type="entry name" value="Kinase-like_dom_sf"/>
</dbReference>
<dbReference type="InterPro" id="IPR000719">
    <property type="entry name" value="Prot_kinase_dom"/>
</dbReference>
<comment type="caution">
    <text evidence="2">The sequence shown here is derived from an EMBL/GenBank/DDBJ whole genome shotgun (WGS) entry which is preliminary data.</text>
</comment>
<dbReference type="Gene3D" id="1.10.510.10">
    <property type="entry name" value="Transferase(Phosphotransferase) domain 1"/>
    <property type="match status" value="1"/>
</dbReference>
<accession>A0A9W7B5R8</accession>
<dbReference type="PROSITE" id="PS50011">
    <property type="entry name" value="PROTEIN_KINASE_DOM"/>
    <property type="match status" value="1"/>
</dbReference>
<gene>
    <name evidence="2" type="ORF">TrVE_jg181</name>
</gene>